<dbReference type="EMBL" id="FWXI01000004">
    <property type="protein sequence ID" value="SMC48847.1"/>
    <property type="molecule type" value="Genomic_DNA"/>
</dbReference>
<dbReference type="STRING" id="112901.SAMN04488500_10413"/>
<dbReference type="Pfam" id="PF11553">
    <property type="entry name" value="DUF3231"/>
    <property type="match status" value="1"/>
</dbReference>
<dbReference type="Gene3D" id="1.20.1260.10">
    <property type="match status" value="1"/>
</dbReference>
<dbReference type="Proteomes" id="UP000192738">
    <property type="component" value="Unassembled WGS sequence"/>
</dbReference>
<reference evidence="1 2" key="1">
    <citation type="submission" date="2017-04" db="EMBL/GenBank/DDBJ databases">
        <authorList>
            <person name="Afonso C.L."/>
            <person name="Miller P.J."/>
            <person name="Scott M.A."/>
            <person name="Spackman E."/>
            <person name="Goraichik I."/>
            <person name="Dimitrov K.M."/>
            <person name="Suarez D.L."/>
            <person name="Swayne D.E."/>
        </authorList>
    </citation>
    <scope>NUCLEOTIDE SEQUENCE [LARGE SCALE GENOMIC DNA]</scope>
    <source>
        <strain evidence="1 2">DSM 5090</strain>
    </source>
</reference>
<protein>
    <recommendedName>
        <fullName evidence="3">DUF3231 family protein</fullName>
    </recommendedName>
</protein>
<dbReference type="InterPro" id="IPR012347">
    <property type="entry name" value="Ferritin-like"/>
</dbReference>
<dbReference type="RefSeq" id="WP_084574682.1">
    <property type="nucleotide sequence ID" value="NZ_CP155572.1"/>
</dbReference>
<sequence length="175" mass="19970">MNIFEVIHDAFEPFLDGEKRPLNIMEATNLWFFLAISETTMRNEEIAYNLAQDQELKEKLWDAKASVHQPIAKEIQEFLLAERVPLPKGTPPKPVVDFQLIPEGAKLNDEEIANLMSFNLLLGINYASRGLTESIRADVGLIFFKIIAKKTIFGATLKKLMDKRGWLHDPPVYKS</sequence>
<proteinExistence type="predicted"/>
<evidence type="ECO:0008006" key="3">
    <source>
        <dbReference type="Google" id="ProtNLM"/>
    </source>
</evidence>
<evidence type="ECO:0000313" key="2">
    <source>
        <dbReference type="Proteomes" id="UP000192738"/>
    </source>
</evidence>
<accession>A0A1W1ZKF1</accession>
<keyword evidence="2" id="KW-1185">Reference proteome</keyword>
<dbReference type="InterPro" id="IPR021617">
    <property type="entry name" value="DUF3231"/>
</dbReference>
<organism evidence="1 2">
    <name type="scientific">Sporomusa malonica</name>
    <dbReference type="NCBI Taxonomy" id="112901"/>
    <lineage>
        <taxon>Bacteria</taxon>
        <taxon>Bacillati</taxon>
        <taxon>Bacillota</taxon>
        <taxon>Negativicutes</taxon>
        <taxon>Selenomonadales</taxon>
        <taxon>Sporomusaceae</taxon>
        <taxon>Sporomusa</taxon>
    </lineage>
</organism>
<evidence type="ECO:0000313" key="1">
    <source>
        <dbReference type="EMBL" id="SMC48847.1"/>
    </source>
</evidence>
<gene>
    <name evidence="1" type="ORF">SAMN04488500_10413</name>
</gene>
<dbReference type="AlphaFoldDB" id="A0A1W1ZKF1"/>
<name>A0A1W1ZKF1_9FIRM</name>
<dbReference type="OrthoDB" id="1934429at2"/>